<dbReference type="OrthoDB" id="4818302at2"/>
<accession>A0A401UZI2</accession>
<keyword evidence="1" id="KW-1133">Transmembrane helix</keyword>
<evidence type="ECO:0000256" key="1">
    <source>
        <dbReference type="SAM" id="Phobius"/>
    </source>
</evidence>
<dbReference type="Proteomes" id="UP000288246">
    <property type="component" value="Unassembled WGS sequence"/>
</dbReference>
<evidence type="ECO:0000313" key="2">
    <source>
        <dbReference type="EMBL" id="GCD19950.1"/>
    </source>
</evidence>
<keyword evidence="1" id="KW-0812">Transmembrane</keyword>
<dbReference type="EMBL" id="BHYL01000106">
    <property type="protein sequence ID" value="GCD19950.1"/>
    <property type="molecule type" value="Genomic_DNA"/>
</dbReference>
<dbReference type="AlphaFoldDB" id="A0A401UZI2"/>
<comment type="caution">
    <text evidence="2">The sequence shown here is derived from an EMBL/GenBank/DDBJ whole genome shotgun (WGS) entry which is preliminary data.</text>
</comment>
<evidence type="ECO:0000313" key="3">
    <source>
        <dbReference type="Proteomes" id="UP000288246"/>
    </source>
</evidence>
<gene>
    <name evidence="2" type="ORF">CTKZ_15120</name>
</gene>
<proteinExistence type="predicted"/>
<keyword evidence="1" id="KW-0472">Membrane</keyword>
<feature type="transmembrane region" description="Helical" evidence="1">
    <location>
        <begin position="220"/>
        <end position="239"/>
    </location>
</feature>
<keyword evidence="3" id="KW-1185">Reference proteome</keyword>
<organism evidence="2 3">
    <name type="scientific">Cellulomonas algicola</name>
    <dbReference type="NCBI Taxonomy" id="2071633"/>
    <lineage>
        <taxon>Bacteria</taxon>
        <taxon>Bacillati</taxon>
        <taxon>Actinomycetota</taxon>
        <taxon>Actinomycetes</taxon>
        <taxon>Micrococcales</taxon>
        <taxon>Cellulomonadaceae</taxon>
        <taxon>Cellulomonas</taxon>
    </lineage>
</organism>
<feature type="transmembrane region" description="Helical" evidence="1">
    <location>
        <begin position="251"/>
        <end position="273"/>
    </location>
</feature>
<sequence length="471" mass="49067">MTRLVEVCPEALSGVRSDVAATRDAVRDTVGPLRHRMVALGVPTGAMDEAQTMADRLGTHVLGTLDPYVARARDLAAMRYDGAFGATLPVVDDPDPFVPASPFTQTALAGGGSALTWSAAPVEEQEADERDTERSRGIGDWFGDRWDDLSGAVSDGVDRFADVATDAWDGVLDAGGQVADWWDRTSGDLGGWIDENLDGLRDFIGEHVAVFRVLATVCRVVGWVVVAVGAVLMIALAIIGGMGGAAIGGVFGFGVGAVPAGGAGVVAGLSFGLKVVGVGFTLVSVGDFLDVAADWGEGTVDGQQLVQQGSLELALAVTSLLGAGAVGKILQKTLRHLPASWRSALDDLFSRPAPTRPRAPFTSSDPFVADAANAIEAAFPGQVRDINNLVPMSNGLSREVDVDLGDIVVQVKEGNARGLTGQILKTEQTTGRRTIGFAPDMPDGAWQAAARQGIPIARSLDELVAMVGEMR</sequence>
<protein>
    <submittedName>
        <fullName evidence="2">Uncharacterized protein</fullName>
    </submittedName>
</protein>
<reference evidence="2 3" key="1">
    <citation type="submission" date="2018-11" db="EMBL/GenBank/DDBJ databases">
        <title>Draft genome sequence of Cellulomonas takizawaensis strain TKZ-21.</title>
        <authorList>
            <person name="Yamamura H."/>
            <person name="Hayashi T."/>
            <person name="Hamada M."/>
            <person name="Serisawa Y."/>
            <person name="Matsuyama K."/>
            <person name="Nakagawa Y."/>
            <person name="Otoguro M."/>
            <person name="Yanagida F."/>
            <person name="Hayakawa M."/>
        </authorList>
    </citation>
    <scope>NUCLEOTIDE SEQUENCE [LARGE SCALE GENOMIC DNA]</scope>
    <source>
        <strain evidence="2 3">TKZ-21</strain>
    </source>
</reference>
<dbReference type="RefSeq" id="WP_124342467.1">
    <property type="nucleotide sequence ID" value="NZ_BHYL01000106.1"/>
</dbReference>
<name>A0A401UZI2_9CELL</name>